<evidence type="ECO:0000256" key="1">
    <source>
        <dbReference type="ARBA" id="ARBA00022679"/>
    </source>
</evidence>
<sequence>MSRVRVLEVSRVAVQPSPYPVPDKAVELSFFDSMFVRLPHLQFLFLFPNTANASFPAIIGSLKSSLTRILPFFQPFAGKLTYIPSAGRVVIDCSASAISEGITFIEAEYDLDIHRIAKSEVHDLESFVQFVPNVTVRELPTVILAVQVTRFLNGGVALGVAVHHTVADGQGIWQFFEAWASICRTGSVPSGFAPVHDRAVIKYPGGDEIAREFTRKLAPTLPKTGVPHHSLQHCMNLTKRTFSVDEATIKSWKKQGLHLSPSTFISISARVLVTVASVRGLANDNGPFIAGIPVDCRSRLNPPIDNSYTGNCVAACFARMTASEVAGPGGFIRACAALKEAVIKANKEPLVGCEGWIDEALRLPAGRVVRFTGSVGLRFYEADFGWGKPDRFKMATLNFTPLLAAQTETLSARNNLASPLPCAVLNSAHTPKDCKMLGVRVLEVSRVAVQLSPYPVPDKAIELSFLDSMFVDFPHLQFIYLFTNTANANFPEIIGSLKSSLTRILPFFHPFAGKLAYIPSATRAVIDCSASAISEGITFIEAESDLDIHSIAKDEVPELESFVQLVPNVTISELPTVVLAVQVTRFLKGGVALGIAVHHTVGDGKGILHFFEAWASICRTGSMPPGSVPVHNRAVIKYPGDDEIAKEFSRKLAPTLPRITELNHSLQERAHLTRRTFLLDRATIKSWKKQGIHLSPSTFISISARVVATVASVRGLANDDGPFLVGFPVDCRSRWNPPIDDNYTGNCSSPCFARLTASKVAGPDGFIRACAAMKEAVIKSTKEPLVGCKGWPNRSLKFTERVVMFSGSVGHKFYETDFGWGKPDRFKLATLIRDGVVVMVKGKEEGTVEVAVTLYAQHMDAFAKMFLSPFSRI</sequence>
<evidence type="ECO:0000256" key="2">
    <source>
        <dbReference type="ARBA" id="ARBA00023315"/>
    </source>
</evidence>
<protein>
    <submittedName>
        <fullName evidence="3">HXXXD-type acyl-transferase family protein</fullName>
    </submittedName>
</protein>
<evidence type="ECO:0000313" key="4">
    <source>
        <dbReference type="Proteomes" id="UP001140206"/>
    </source>
</evidence>
<keyword evidence="1" id="KW-0808">Transferase</keyword>
<dbReference type="Proteomes" id="UP001140206">
    <property type="component" value="Chromosome 1"/>
</dbReference>
<reference evidence="3" key="1">
    <citation type="submission" date="2022-08" db="EMBL/GenBank/DDBJ databases">
        <authorList>
            <person name="Marques A."/>
        </authorList>
    </citation>
    <scope>NUCLEOTIDE SEQUENCE</scope>
    <source>
        <strain evidence="3">RhyPub2mFocal</strain>
        <tissue evidence="3">Leaves</tissue>
    </source>
</reference>
<dbReference type="PANTHER" id="PTHR31625">
    <property type="match status" value="1"/>
</dbReference>
<evidence type="ECO:0000313" key="3">
    <source>
        <dbReference type="EMBL" id="KAJ4820095.1"/>
    </source>
</evidence>
<accession>A0AAV8HW80</accession>
<comment type="caution">
    <text evidence="3">The sequence shown here is derived from an EMBL/GenBank/DDBJ whole genome shotgun (WGS) entry which is preliminary data.</text>
</comment>
<gene>
    <name evidence="3" type="ORF">LUZ62_032661</name>
</gene>
<dbReference type="Pfam" id="PF02458">
    <property type="entry name" value="Transferase"/>
    <property type="match status" value="2"/>
</dbReference>
<dbReference type="AlphaFoldDB" id="A0AAV8HW80"/>
<dbReference type="GO" id="GO:0016747">
    <property type="term" value="F:acyltransferase activity, transferring groups other than amino-acyl groups"/>
    <property type="evidence" value="ECO:0007669"/>
    <property type="project" value="UniProtKB-ARBA"/>
</dbReference>
<dbReference type="EMBL" id="JAMFTS010000001">
    <property type="protein sequence ID" value="KAJ4820095.1"/>
    <property type="molecule type" value="Genomic_DNA"/>
</dbReference>
<dbReference type="InterPro" id="IPR051504">
    <property type="entry name" value="Plant_metabolite_acyltrans"/>
</dbReference>
<proteinExistence type="predicted"/>
<dbReference type="InterPro" id="IPR023213">
    <property type="entry name" value="CAT-like_dom_sf"/>
</dbReference>
<dbReference type="Gene3D" id="3.30.559.10">
    <property type="entry name" value="Chloramphenicol acetyltransferase-like domain"/>
    <property type="match status" value="4"/>
</dbReference>
<organism evidence="3 4">
    <name type="scientific">Rhynchospora pubera</name>
    <dbReference type="NCBI Taxonomy" id="906938"/>
    <lineage>
        <taxon>Eukaryota</taxon>
        <taxon>Viridiplantae</taxon>
        <taxon>Streptophyta</taxon>
        <taxon>Embryophyta</taxon>
        <taxon>Tracheophyta</taxon>
        <taxon>Spermatophyta</taxon>
        <taxon>Magnoliopsida</taxon>
        <taxon>Liliopsida</taxon>
        <taxon>Poales</taxon>
        <taxon>Cyperaceae</taxon>
        <taxon>Cyperoideae</taxon>
        <taxon>Rhynchosporeae</taxon>
        <taxon>Rhynchospora</taxon>
    </lineage>
</organism>
<keyword evidence="2" id="KW-0012">Acyltransferase</keyword>
<name>A0AAV8HW80_9POAL</name>
<keyword evidence="4" id="KW-1185">Reference proteome</keyword>